<proteinExistence type="predicted"/>
<feature type="non-terminal residue" evidence="1">
    <location>
        <position position="163"/>
    </location>
</feature>
<evidence type="ECO:0000313" key="1">
    <source>
        <dbReference type="EMBL" id="KKK92227.1"/>
    </source>
</evidence>
<organism evidence="1">
    <name type="scientific">marine sediment metagenome</name>
    <dbReference type="NCBI Taxonomy" id="412755"/>
    <lineage>
        <taxon>unclassified sequences</taxon>
        <taxon>metagenomes</taxon>
        <taxon>ecological metagenomes</taxon>
    </lineage>
</organism>
<comment type="caution">
    <text evidence="1">The sequence shown here is derived from an EMBL/GenBank/DDBJ whole genome shotgun (WGS) entry which is preliminary data.</text>
</comment>
<accession>A0A0F8ZEH1</accession>
<reference evidence="1" key="1">
    <citation type="journal article" date="2015" name="Nature">
        <title>Complex archaea that bridge the gap between prokaryotes and eukaryotes.</title>
        <authorList>
            <person name="Spang A."/>
            <person name="Saw J.H."/>
            <person name="Jorgensen S.L."/>
            <person name="Zaremba-Niedzwiedzka K."/>
            <person name="Martijn J."/>
            <person name="Lind A.E."/>
            <person name="van Eijk R."/>
            <person name="Schleper C."/>
            <person name="Guy L."/>
            <person name="Ettema T.J."/>
        </authorList>
    </citation>
    <scope>NUCLEOTIDE SEQUENCE</scope>
</reference>
<gene>
    <name evidence="1" type="ORF">LCGC14_2705020</name>
</gene>
<sequence length="163" mass="16852">MAIVEADLEHRISGGAAETDVNNALGGAMSTVGGGVITTDVLNNDMDDITSSEASAGITIYHGYYYKNNHGSLDWTSPVFWIESQTSSGDTSVEVAIADEAKNVAIETIASETTAPVGPVFTTPANKAAGIAIGTLNAADNRGHWVKYIVNAATAAALDSYTI</sequence>
<dbReference type="EMBL" id="LAZR01048309">
    <property type="protein sequence ID" value="KKK92227.1"/>
    <property type="molecule type" value="Genomic_DNA"/>
</dbReference>
<dbReference type="AlphaFoldDB" id="A0A0F8ZEH1"/>
<name>A0A0F8ZEH1_9ZZZZ</name>
<protein>
    <submittedName>
        <fullName evidence="1">Uncharacterized protein</fullName>
    </submittedName>
</protein>